<dbReference type="Proteomes" id="UP000467700">
    <property type="component" value="Unassembled WGS sequence"/>
</dbReference>
<feature type="domain" description="NAD-dependent epimerase/dehydratase" evidence="3">
    <location>
        <begin position="10"/>
        <end position="270"/>
    </location>
</feature>
<evidence type="ECO:0000259" key="3">
    <source>
        <dbReference type="Pfam" id="PF01370"/>
    </source>
</evidence>
<reference evidence="4 5" key="1">
    <citation type="submission" date="2020-01" db="EMBL/GenBank/DDBJ databases">
        <authorList>
            <person name="Gupta K D."/>
        </authorList>
    </citation>
    <scope>NUCLEOTIDE SEQUENCE [LARGE SCALE GENOMIC DNA]</scope>
</reference>
<evidence type="ECO:0000313" key="4">
    <source>
        <dbReference type="EMBL" id="CAA7269674.1"/>
    </source>
</evidence>
<evidence type="ECO:0000256" key="1">
    <source>
        <dbReference type="ARBA" id="ARBA00023002"/>
    </source>
</evidence>
<name>A0A8S0W052_CYCAE</name>
<accession>A0A8S0W052</accession>
<organism evidence="4 5">
    <name type="scientific">Cyclocybe aegerita</name>
    <name type="common">Black poplar mushroom</name>
    <name type="synonym">Agrocybe aegerita</name>
    <dbReference type="NCBI Taxonomy" id="1973307"/>
    <lineage>
        <taxon>Eukaryota</taxon>
        <taxon>Fungi</taxon>
        <taxon>Dikarya</taxon>
        <taxon>Basidiomycota</taxon>
        <taxon>Agaricomycotina</taxon>
        <taxon>Agaricomycetes</taxon>
        <taxon>Agaricomycetidae</taxon>
        <taxon>Agaricales</taxon>
        <taxon>Agaricineae</taxon>
        <taxon>Bolbitiaceae</taxon>
        <taxon>Cyclocybe</taxon>
    </lineage>
</organism>
<dbReference type="Gene3D" id="3.40.50.720">
    <property type="entry name" value="NAD(P)-binding Rossmann-like Domain"/>
    <property type="match status" value="1"/>
</dbReference>
<dbReference type="SUPFAM" id="SSF51735">
    <property type="entry name" value="NAD(P)-binding Rossmann-fold domains"/>
    <property type="match status" value="1"/>
</dbReference>
<keyword evidence="5" id="KW-1185">Reference proteome</keyword>
<dbReference type="PANTHER" id="PTHR10366">
    <property type="entry name" value="NAD DEPENDENT EPIMERASE/DEHYDRATASE"/>
    <property type="match status" value="1"/>
</dbReference>
<dbReference type="EMBL" id="CACVBS010000079">
    <property type="protein sequence ID" value="CAA7269674.1"/>
    <property type="molecule type" value="Genomic_DNA"/>
</dbReference>
<gene>
    <name evidence="4" type="ORF">AAE3_LOCUS11849</name>
</gene>
<dbReference type="InterPro" id="IPR050425">
    <property type="entry name" value="NAD(P)_dehydrat-like"/>
</dbReference>
<protein>
    <recommendedName>
        <fullName evidence="3">NAD-dependent epimerase/dehydratase domain-containing protein</fullName>
    </recommendedName>
</protein>
<dbReference type="OrthoDB" id="2735536at2759"/>
<evidence type="ECO:0000313" key="5">
    <source>
        <dbReference type="Proteomes" id="UP000467700"/>
    </source>
</evidence>
<keyword evidence="1" id="KW-0560">Oxidoreductase</keyword>
<dbReference type="InterPro" id="IPR036291">
    <property type="entry name" value="NAD(P)-bd_dom_sf"/>
</dbReference>
<comment type="similarity">
    <text evidence="2">Belongs to the NAD(P)-dependent epimerase/dehydratase family. Dihydroflavonol-4-reductase subfamily.</text>
</comment>
<evidence type="ECO:0000256" key="2">
    <source>
        <dbReference type="ARBA" id="ARBA00023445"/>
    </source>
</evidence>
<dbReference type="InterPro" id="IPR001509">
    <property type="entry name" value="Epimerase_deHydtase"/>
</dbReference>
<dbReference type="AlphaFoldDB" id="A0A8S0W052"/>
<sequence length="351" mass="38764">MPTVPQGGKVLVSGANGYIAMWTVKILLQQGYRVRGTVRSAEKGKFMSDYFAKIGYGDAFEFVIVQDIVKDGAFDEVVKDVDAIEHMASPVNFNPGDPQEVLKPAIQGTVSMLKSAMKNGTEVKRVVITSSTAAIVALNLVTEPRVFSEQDWNDASPKEVEELGSKASGMTIYRASKPLAEKAAWDFYNEHKAQVQWDLTVINPPAVFGPPIHDITSLKSLNLSLQTWYNMVASDSPKTKDALSQSPAWVDVRDIALAHVLALENEAAGAERILTVSGVCCWQEWVDAVNGLKPNPLPSHKFTLGYPEISREKVILATFDKSKEDRIFGIKFKTVEETARDTLEEFARRGW</sequence>
<dbReference type="Pfam" id="PF01370">
    <property type="entry name" value="Epimerase"/>
    <property type="match status" value="1"/>
</dbReference>
<dbReference type="PANTHER" id="PTHR10366:SF564">
    <property type="entry name" value="STEROL-4-ALPHA-CARBOXYLATE 3-DEHYDROGENASE, DECARBOXYLATING"/>
    <property type="match status" value="1"/>
</dbReference>
<comment type="caution">
    <text evidence="4">The sequence shown here is derived from an EMBL/GenBank/DDBJ whole genome shotgun (WGS) entry which is preliminary data.</text>
</comment>
<proteinExistence type="inferred from homology"/>
<dbReference type="GO" id="GO:0016616">
    <property type="term" value="F:oxidoreductase activity, acting on the CH-OH group of donors, NAD or NADP as acceptor"/>
    <property type="evidence" value="ECO:0007669"/>
    <property type="project" value="TreeGrafter"/>
</dbReference>